<evidence type="ECO:0000313" key="3">
    <source>
        <dbReference type="Proteomes" id="UP000006575"/>
    </source>
</evidence>
<dbReference type="AlphaFoldDB" id="Q1M5W2"/>
<dbReference type="HOGENOM" id="CLU_178527_0_0_5"/>
<keyword evidence="3" id="KW-1185">Reference proteome</keyword>
<evidence type="ECO:0000313" key="2">
    <source>
        <dbReference type="EMBL" id="CAK03377.1"/>
    </source>
</evidence>
<evidence type="ECO:0000256" key="1">
    <source>
        <dbReference type="SAM" id="Coils"/>
    </source>
</evidence>
<name>Q1M5W2_RHIJ3</name>
<dbReference type="EMBL" id="AM236085">
    <property type="protein sequence ID" value="CAK03377.1"/>
    <property type="molecule type" value="Genomic_DNA"/>
</dbReference>
<organism evidence="2 3">
    <name type="scientific">Rhizobium johnstonii (strain DSM 114642 / LMG 32736 / 3841)</name>
    <name type="common">Rhizobium leguminosarum bv. viciae</name>
    <dbReference type="NCBI Taxonomy" id="216596"/>
    <lineage>
        <taxon>Bacteria</taxon>
        <taxon>Pseudomonadati</taxon>
        <taxon>Pseudomonadota</taxon>
        <taxon>Alphaproteobacteria</taxon>
        <taxon>Hyphomicrobiales</taxon>
        <taxon>Rhizobiaceae</taxon>
        <taxon>Rhizobium/Agrobacterium group</taxon>
        <taxon>Rhizobium</taxon>
        <taxon>Rhizobium johnstonii</taxon>
    </lineage>
</organism>
<dbReference type="Proteomes" id="UP000006575">
    <property type="component" value="Plasmid pRL11"/>
</dbReference>
<feature type="coiled-coil region" evidence="1">
    <location>
        <begin position="29"/>
        <end position="82"/>
    </location>
</feature>
<gene>
    <name evidence="2" type="ordered locus">pRL110424</name>
</gene>
<keyword evidence="2" id="KW-0614">Plasmid</keyword>
<dbReference type="KEGG" id="rle:pRL110424"/>
<accession>Q1M5W2</accession>
<reference evidence="2 3" key="1">
    <citation type="journal article" date="2006" name="Genome Biol.">
        <title>The genome of Rhizobium leguminosarum has recognizable core and accessory components.</title>
        <authorList>
            <person name="Young J.W."/>
            <person name="Crossman L.C."/>
            <person name="Johnston A.W.B."/>
            <person name="Thomson N.R."/>
            <person name="Ghazoui Z.F."/>
            <person name="Hull K.H."/>
            <person name="Wexler M."/>
            <person name="Curson A.R.J."/>
            <person name="Todd J.D."/>
            <person name="Poole P.S."/>
            <person name="Mauchline T.H."/>
            <person name="East A.K."/>
            <person name="Quail M.A."/>
            <person name="Churcher C."/>
            <person name="Arrowsmith C."/>
            <person name="Cherevach A."/>
            <person name="Chillingworth T."/>
            <person name="Clarke K."/>
            <person name="Cronin A."/>
            <person name="Davis P."/>
            <person name="Fraser A."/>
            <person name="Hance Z."/>
            <person name="Hauser H."/>
            <person name="Jagels K."/>
            <person name="Moule S."/>
            <person name="Mungall K."/>
            <person name="Norbertczak H."/>
            <person name="Rabbinowitsch E."/>
            <person name="Sanders M."/>
            <person name="Simmonds M."/>
            <person name="Whitehead S."/>
            <person name="Parkhill J."/>
        </authorList>
    </citation>
    <scope>NUCLEOTIDE SEQUENCE [LARGE SCALE GENOMIC DNA]</scope>
    <source>
        <strain evidence="3">DSM 114642 / LMG 32736 / 3841</strain>
    </source>
</reference>
<sequence>MGGEPYRFHAVLTLTRGRCGGKEMNYVYLKRLYAKRAELEAKLELHDARYCFGEEEVDDGTDSDLRQRLSEISEEIATLESRPGR</sequence>
<geneLocation type="plasmid" evidence="2 3">
    <name>pRL11</name>
</geneLocation>
<dbReference type="EnsemblBacteria" id="CAK03377">
    <property type="protein sequence ID" value="CAK03377"/>
    <property type="gene ID" value="pRL110424"/>
</dbReference>
<protein>
    <submittedName>
        <fullName evidence="2">Uncharacterized protein</fullName>
    </submittedName>
</protein>
<proteinExistence type="predicted"/>
<keyword evidence="1" id="KW-0175">Coiled coil</keyword>